<dbReference type="InParanoid" id="B0CPX5"/>
<dbReference type="OrthoDB" id="3643at2759"/>
<name>B0CPX5_LACBS</name>
<dbReference type="RefSeq" id="XP_001874350.1">
    <property type="nucleotide sequence ID" value="XM_001874315.1"/>
</dbReference>
<dbReference type="GO" id="GO:0005829">
    <property type="term" value="C:cytosol"/>
    <property type="evidence" value="ECO:0007669"/>
    <property type="project" value="TreeGrafter"/>
</dbReference>
<sequence length="98" mass="10662">MGWCYGCGGAWERVVCGVRILKTPGSPGSRRTKPRAKGHRSLAIVLVHSYTYPEHKWAIGNLALSLGLTHVSESTQLLPMIKMVPCGSMSSTANMYLT</sequence>
<dbReference type="AlphaFoldDB" id="B0CPX5"/>
<reference evidence="1 2" key="1">
    <citation type="journal article" date="2008" name="Nature">
        <title>The genome of Laccaria bicolor provides insights into mycorrhizal symbiosis.</title>
        <authorList>
            <person name="Martin F."/>
            <person name="Aerts A."/>
            <person name="Ahren D."/>
            <person name="Brun A."/>
            <person name="Danchin E.G.J."/>
            <person name="Duchaussoy F."/>
            <person name="Gibon J."/>
            <person name="Kohler A."/>
            <person name="Lindquist E."/>
            <person name="Pereda V."/>
            <person name="Salamov A."/>
            <person name="Shapiro H.J."/>
            <person name="Wuyts J."/>
            <person name="Blaudez D."/>
            <person name="Buee M."/>
            <person name="Brokstein P."/>
            <person name="Canbaeck B."/>
            <person name="Cohen D."/>
            <person name="Courty P.E."/>
            <person name="Coutinho P.M."/>
            <person name="Delaruelle C."/>
            <person name="Detter J.C."/>
            <person name="Deveau A."/>
            <person name="DiFazio S."/>
            <person name="Duplessis S."/>
            <person name="Fraissinet-Tachet L."/>
            <person name="Lucic E."/>
            <person name="Frey-Klett P."/>
            <person name="Fourrey C."/>
            <person name="Feussner I."/>
            <person name="Gay G."/>
            <person name="Grimwood J."/>
            <person name="Hoegger P.J."/>
            <person name="Jain P."/>
            <person name="Kilaru S."/>
            <person name="Labbe J."/>
            <person name="Lin Y.C."/>
            <person name="Legue V."/>
            <person name="Le Tacon F."/>
            <person name="Marmeisse R."/>
            <person name="Melayah D."/>
            <person name="Montanini B."/>
            <person name="Muratet M."/>
            <person name="Nehls U."/>
            <person name="Niculita-Hirzel H."/>
            <person name="Oudot-Le Secq M.P."/>
            <person name="Peter M."/>
            <person name="Quesneville H."/>
            <person name="Rajashekar B."/>
            <person name="Reich M."/>
            <person name="Rouhier N."/>
            <person name="Schmutz J."/>
            <person name="Yin T."/>
            <person name="Chalot M."/>
            <person name="Henrissat B."/>
            <person name="Kuees U."/>
            <person name="Lucas S."/>
            <person name="Van de Peer Y."/>
            <person name="Podila G.K."/>
            <person name="Polle A."/>
            <person name="Pukkila P.J."/>
            <person name="Richardson P.M."/>
            <person name="Rouze P."/>
            <person name="Sanders I.R."/>
            <person name="Stajich J.E."/>
            <person name="Tunlid A."/>
            <person name="Tuskan G."/>
            <person name="Grigoriev I.V."/>
        </authorList>
    </citation>
    <scope>NUCLEOTIDE SEQUENCE [LARGE SCALE GENOMIC DNA]</scope>
    <source>
        <strain evidence="2">S238N-H82 / ATCC MYA-4686</strain>
    </source>
</reference>
<dbReference type="InterPro" id="IPR045079">
    <property type="entry name" value="Oxoprolinase-like"/>
</dbReference>
<dbReference type="STRING" id="486041.B0CPX5"/>
<dbReference type="PANTHER" id="PTHR11365">
    <property type="entry name" value="5-OXOPROLINASE RELATED"/>
    <property type="match status" value="1"/>
</dbReference>
<dbReference type="HOGENOM" id="CLU_2333940_0_0_1"/>
<dbReference type="PANTHER" id="PTHR11365:SF2">
    <property type="entry name" value="5-OXOPROLINASE"/>
    <property type="match status" value="1"/>
</dbReference>
<gene>
    <name evidence="1" type="ORF">LACBIDRAFT_301921</name>
</gene>
<accession>B0CPX5</accession>
<dbReference type="EMBL" id="DS547091">
    <property type="protein sequence ID" value="EDR16142.1"/>
    <property type="molecule type" value="Genomic_DNA"/>
</dbReference>
<dbReference type="KEGG" id="lbc:LACBIDRAFT_301921"/>
<dbReference type="GO" id="GO:0017168">
    <property type="term" value="F:5-oxoprolinase (ATP-hydrolyzing) activity"/>
    <property type="evidence" value="ECO:0007669"/>
    <property type="project" value="TreeGrafter"/>
</dbReference>
<evidence type="ECO:0000313" key="2">
    <source>
        <dbReference type="Proteomes" id="UP000001194"/>
    </source>
</evidence>
<organism evidence="2">
    <name type="scientific">Laccaria bicolor (strain S238N-H82 / ATCC MYA-4686)</name>
    <name type="common">Bicoloured deceiver</name>
    <name type="synonym">Laccaria laccata var. bicolor</name>
    <dbReference type="NCBI Taxonomy" id="486041"/>
    <lineage>
        <taxon>Eukaryota</taxon>
        <taxon>Fungi</taxon>
        <taxon>Dikarya</taxon>
        <taxon>Basidiomycota</taxon>
        <taxon>Agaricomycotina</taxon>
        <taxon>Agaricomycetes</taxon>
        <taxon>Agaricomycetidae</taxon>
        <taxon>Agaricales</taxon>
        <taxon>Agaricineae</taxon>
        <taxon>Hydnangiaceae</taxon>
        <taxon>Laccaria</taxon>
    </lineage>
</organism>
<dbReference type="GO" id="GO:0006749">
    <property type="term" value="P:glutathione metabolic process"/>
    <property type="evidence" value="ECO:0007669"/>
    <property type="project" value="TreeGrafter"/>
</dbReference>
<proteinExistence type="predicted"/>
<evidence type="ECO:0000313" key="1">
    <source>
        <dbReference type="EMBL" id="EDR16142.1"/>
    </source>
</evidence>
<protein>
    <submittedName>
        <fullName evidence="1">Predicted protein</fullName>
    </submittedName>
</protein>
<dbReference type="GeneID" id="6068935"/>
<dbReference type="Proteomes" id="UP000001194">
    <property type="component" value="Unassembled WGS sequence"/>
</dbReference>
<keyword evidence="2" id="KW-1185">Reference proteome</keyword>